<dbReference type="SUPFAM" id="SSF52540">
    <property type="entry name" value="P-loop containing nucleoside triphosphate hydrolases"/>
    <property type="match status" value="1"/>
</dbReference>
<comment type="caution">
    <text evidence="1">The sequence shown here is derived from an EMBL/GenBank/DDBJ whole genome shotgun (WGS) entry which is preliminary data.</text>
</comment>
<dbReference type="Proteomes" id="UP000613840">
    <property type="component" value="Unassembled WGS sequence"/>
</dbReference>
<dbReference type="Gene3D" id="3.40.50.300">
    <property type="entry name" value="P-loop containing nucleotide triphosphate hydrolases"/>
    <property type="match status" value="1"/>
</dbReference>
<dbReference type="AlphaFoldDB" id="A0A917S1B2"/>
<organism evidence="1 2">
    <name type="scientific">Microlunatus endophyticus</name>
    <dbReference type="NCBI Taxonomy" id="1716077"/>
    <lineage>
        <taxon>Bacteria</taxon>
        <taxon>Bacillati</taxon>
        <taxon>Actinomycetota</taxon>
        <taxon>Actinomycetes</taxon>
        <taxon>Propionibacteriales</taxon>
        <taxon>Propionibacteriaceae</taxon>
        <taxon>Microlunatus</taxon>
    </lineage>
</organism>
<proteinExistence type="predicted"/>
<dbReference type="InterPro" id="IPR027417">
    <property type="entry name" value="P-loop_NTPase"/>
</dbReference>
<accession>A0A917S1B2</accession>
<reference evidence="1" key="1">
    <citation type="journal article" date="2014" name="Int. J. Syst. Evol. Microbiol.">
        <title>Complete genome sequence of Corynebacterium casei LMG S-19264T (=DSM 44701T), isolated from a smear-ripened cheese.</title>
        <authorList>
            <consortium name="US DOE Joint Genome Institute (JGI-PGF)"/>
            <person name="Walter F."/>
            <person name="Albersmeier A."/>
            <person name="Kalinowski J."/>
            <person name="Ruckert C."/>
        </authorList>
    </citation>
    <scope>NUCLEOTIDE SEQUENCE</scope>
    <source>
        <strain evidence="1">CGMCC 4.7306</strain>
    </source>
</reference>
<dbReference type="EMBL" id="BMMZ01000001">
    <property type="protein sequence ID" value="GGL49855.1"/>
    <property type="molecule type" value="Genomic_DNA"/>
</dbReference>
<dbReference type="RefSeq" id="WP_188893569.1">
    <property type="nucleotide sequence ID" value="NZ_BMMZ01000001.1"/>
</dbReference>
<name>A0A917S1B2_9ACTN</name>
<protein>
    <submittedName>
        <fullName evidence="1">Uncharacterized protein</fullName>
    </submittedName>
</protein>
<keyword evidence="2" id="KW-1185">Reference proteome</keyword>
<gene>
    <name evidence="1" type="ORF">GCM10011575_05040</name>
</gene>
<evidence type="ECO:0000313" key="2">
    <source>
        <dbReference type="Proteomes" id="UP000613840"/>
    </source>
</evidence>
<reference evidence="1" key="2">
    <citation type="submission" date="2020-09" db="EMBL/GenBank/DDBJ databases">
        <authorList>
            <person name="Sun Q."/>
            <person name="Zhou Y."/>
        </authorList>
    </citation>
    <scope>NUCLEOTIDE SEQUENCE</scope>
    <source>
        <strain evidence="1">CGMCC 4.7306</strain>
    </source>
</reference>
<evidence type="ECO:0000313" key="1">
    <source>
        <dbReference type="EMBL" id="GGL49855.1"/>
    </source>
</evidence>
<sequence>MPILITITGPIAAGKNTVAELLADHVLSTGRTVVVADVDDVADMLRMPAGDGKGRLWFRAHQAHGALVGQWMRSDVDVVISIGPVYTREEQDALYTRLPEDAVVVRVLIDAPIFATWERVTADVHRGASRQREFHESAHARYRSLKDQIPADLVFDSGDLAAADIAAKIITAAGLD</sequence>